<evidence type="ECO:0000256" key="1">
    <source>
        <dbReference type="ARBA" id="ARBA00005567"/>
    </source>
</evidence>
<dbReference type="PANTHER" id="PTHR23310:SF62">
    <property type="entry name" value="ACYL-COA BINDING PROTEIN 1, ISOFORM A"/>
    <property type="match status" value="1"/>
</dbReference>
<keyword evidence="2" id="KW-0446">Lipid-binding</keyword>
<proteinExistence type="inferred from homology"/>
<feature type="domain" description="ACB" evidence="3">
    <location>
        <begin position="59"/>
        <end position="142"/>
    </location>
</feature>
<dbReference type="Pfam" id="PF00887">
    <property type="entry name" value="ACBP"/>
    <property type="match status" value="1"/>
</dbReference>
<keyword evidence="5" id="KW-1185">Reference proteome</keyword>
<evidence type="ECO:0000256" key="2">
    <source>
        <dbReference type="ARBA" id="ARBA00023121"/>
    </source>
</evidence>
<protein>
    <submittedName>
        <fullName evidence="4">Acyl-CoA binding protein</fullName>
    </submittedName>
</protein>
<organism evidence="4 5">
    <name type="scientific">Aspergillus avenaceus</name>
    <dbReference type="NCBI Taxonomy" id="36643"/>
    <lineage>
        <taxon>Eukaryota</taxon>
        <taxon>Fungi</taxon>
        <taxon>Dikarya</taxon>
        <taxon>Ascomycota</taxon>
        <taxon>Pezizomycotina</taxon>
        <taxon>Eurotiomycetes</taxon>
        <taxon>Eurotiomycetidae</taxon>
        <taxon>Eurotiales</taxon>
        <taxon>Aspergillaceae</taxon>
        <taxon>Aspergillus</taxon>
        <taxon>Aspergillus subgen. Circumdati</taxon>
    </lineage>
</organism>
<dbReference type="OrthoDB" id="346910at2759"/>
<dbReference type="GO" id="GO:0006631">
    <property type="term" value="P:fatty acid metabolic process"/>
    <property type="evidence" value="ECO:0007669"/>
    <property type="project" value="TreeGrafter"/>
</dbReference>
<evidence type="ECO:0000313" key="5">
    <source>
        <dbReference type="Proteomes" id="UP000325780"/>
    </source>
</evidence>
<dbReference type="PANTHER" id="PTHR23310">
    <property type="entry name" value="ACYL-COA-BINDING PROTEIN, ACBP"/>
    <property type="match status" value="1"/>
</dbReference>
<dbReference type="PROSITE" id="PS51228">
    <property type="entry name" value="ACB_2"/>
    <property type="match status" value="1"/>
</dbReference>
<accession>A0A5N6TIE5</accession>
<dbReference type="InterPro" id="IPR000582">
    <property type="entry name" value="Acyl-CoA-binding_protein"/>
</dbReference>
<evidence type="ECO:0000313" key="4">
    <source>
        <dbReference type="EMBL" id="KAE8146097.1"/>
    </source>
</evidence>
<comment type="similarity">
    <text evidence="1">Belongs to the ACBP family.</text>
</comment>
<reference evidence="4 5" key="1">
    <citation type="submission" date="2019-04" db="EMBL/GenBank/DDBJ databases">
        <title>Friends and foes A comparative genomics study of 23 Aspergillus species from section Flavi.</title>
        <authorList>
            <consortium name="DOE Joint Genome Institute"/>
            <person name="Kjaerbolling I."/>
            <person name="Vesth T."/>
            <person name="Frisvad J.C."/>
            <person name="Nybo J.L."/>
            <person name="Theobald S."/>
            <person name="Kildgaard S."/>
            <person name="Isbrandt T."/>
            <person name="Kuo A."/>
            <person name="Sato A."/>
            <person name="Lyhne E.K."/>
            <person name="Kogle M.E."/>
            <person name="Wiebenga A."/>
            <person name="Kun R.S."/>
            <person name="Lubbers R.J."/>
            <person name="Makela M.R."/>
            <person name="Barry K."/>
            <person name="Chovatia M."/>
            <person name="Clum A."/>
            <person name="Daum C."/>
            <person name="Haridas S."/>
            <person name="He G."/>
            <person name="LaButti K."/>
            <person name="Lipzen A."/>
            <person name="Mondo S."/>
            <person name="Riley R."/>
            <person name="Salamov A."/>
            <person name="Simmons B.A."/>
            <person name="Magnuson J.K."/>
            <person name="Henrissat B."/>
            <person name="Mortensen U.H."/>
            <person name="Larsen T.O."/>
            <person name="Devries R.P."/>
            <person name="Grigoriev I.V."/>
            <person name="Machida M."/>
            <person name="Baker S.E."/>
            <person name="Andersen M.R."/>
        </authorList>
    </citation>
    <scope>NUCLEOTIDE SEQUENCE [LARGE SCALE GENOMIC DNA]</scope>
    <source>
        <strain evidence="4 5">IBT 18842</strain>
    </source>
</reference>
<dbReference type="Gene3D" id="1.20.80.10">
    <property type="match status" value="1"/>
</dbReference>
<evidence type="ECO:0000259" key="3">
    <source>
        <dbReference type="PROSITE" id="PS51228"/>
    </source>
</evidence>
<dbReference type="SUPFAM" id="SSF47027">
    <property type="entry name" value="Acyl-CoA binding protein"/>
    <property type="match status" value="1"/>
</dbReference>
<dbReference type="InterPro" id="IPR014352">
    <property type="entry name" value="FERM/acyl-CoA-bd_prot_sf"/>
</dbReference>
<dbReference type="Proteomes" id="UP000325780">
    <property type="component" value="Unassembled WGS sequence"/>
</dbReference>
<name>A0A5N6TIE5_ASPAV</name>
<sequence>MSFEPFYTALSTSQSGAKYTPDVQSAASGINLDVLKTAVQIVLAGGDDAKVEGDQAVALKAGFEFATKLVKMLEQEPGQTEMLTLYKYFKKSRNEEPAQPSFYQIESKYKYNAWKEISHISDQRAQALYIQTVNELIVKFGTRD</sequence>
<gene>
    <name evidence="4" type="ORF">BDV25DRAFT_144037</name>
</gene>
<dbReference type="GO" id="GO:0000062">
    <property type="term" value="F:fatty-acyl-CoA binding"/>
    <property type="evidence" value="ECO:0007669"/>
    <property type="project" value="InterPro"/>
</dbReference>
<dbReference type="InterPro" id="IPR035984">
    <property type="entry name" value="Acyl-CoA-binding_sf"/>
</dbReference>
<dbReference type="EMBL" id="ML742287">
    <property type="protein sequence ID" value="KAE8146097.1"/>
    <property type="molecule type" value="Genomic_DNA"/>
</dbReference>
<dbReference type="AlphaFoldDB" id="A0A5N6TIE5"/>